<evidence type="ECO:0000256" key="4">
    <source>
        <dbReference type="ARBA" id="ARBA00023002"/>
    </source>
</evidence>
<keyword evidence="4 7" id="KW-0560">Oxidoreductase</keyword>
<dbReference type="Gene3D" id="1.10.520.10">
    <property type="match status" value="1"/>
</dbReference>
<dbReference type="GO" id="GO:0046872">
    <property type="term" value="F:metal ion binding"/>
    <property type="evidence" value="ECO:0007669"/>
    <property type="project" value="UniProtKB-UniRule"/>
</dbReference>
<evidence type="ECO:0000313" key="9">
    <source>
        <dbReference type="EMBL" id="KAK7064640.1"/>
    </source>
</evidence>
<dbReference type="InterPro" id="IPR044831">
    <property type="entry name" value="Ccp1-like"/>
</dbReference>
<dbReference type="PANTHER" id="PTHR31356:SF53">
    <property type="entry name" value="HEME PEROXIDASE"/>
    <property type="match status" value="1"/>
</dbReference>
<dbReference type="EC" id="1.11.1.-" evidence="7"/>
<evidence type="ECO:0000256" key="2">
    <source>
        <dbReference type="ARBA" id="ARBA00022617"/>
    </source>
</evidence>
<reference evidence="9 10" key="1">
    <citation type="journal article" date="2024" name="J Genomics">
        <title>Draft genome sequencing and assembly of Favolaschia claudopus CIRM-BRFM 2984 isolated from oak limbs.</title>
        <authorList>
            <person name="Navarro D."/>
            <person name="Drula E."/>
            <person name="Chaduli D."/>
            <person name="Cazenave R."/>
            <person name="Ahrendt S."/>
            <person name="Wang J."/>
            <person name="Lipzen A."/>
            <person name="Daum C."/>
            <person name="Barry K."/>
            <person name="Grigoriev I.V."/>
            <person name="Favel A."/>
            <person name="Rosso M.N."/>
            <person name="Martin F."/>
        </authorList>
    </citation>
    <scope>NUCLEOTIDE SEQUENCE [LARGE SCALE GENOMIC DNA]</scope>
    <source>
        <strain evidence="9 10">CIRM-BRFM 2984</strain>
    </source>
</reference>
<dbReference type="EMBL" id="JAWWNJ010000001">
    <property type="protein sequence ID" value="KAK7064640.1"/>
    <property type="molecule type" value="Genomic_DNA"/>
</dbReference>
<feature type="signal peptide" evidence="7">
    <location>
        <begin position="1"/>
        <end position="25"/>
    </location>
</feature>
<dbReference type="GO" id="GO:0000302">
    <property type="term" value="P:response to reactive oxygen species"/>
    <property type="evidence" value="ECO:0007669"/>
    <property type="project" value="TreeGrafter"/>
</dbReference>
<name>A0AAW0EJX9_9AGAR</name>
<protein>
    <recommendedName>
        <fullName evidence="7">Peroxidase</fullName>
        <ecNumber evidence="7">1.11.1.-</ecNumber>
    </recommendedName>
</protein>
<feature type="chain" id="PRO_5043109359" description="Peroxidase" evidence="7">
    <location>
        <begin position="26"/>
        <end position="513"/>
    </location>
</feature>
<dbReference type="GO" id="GO:0042744">
    <property type="term" value="P:hydrogen peroxide catabolic process"/>
    <property type="evidence" value="ECO:0007669"/>
    <property type="project" value="TreeGrafter"/>
</dbReference>
<dbReference type="GO" id="GO:0004601">
    <property type="term" value="F:peroxidase activity"/>
    <property type="evidence" value="ECO:0007669"/>
    <property type="project" value="UniProtKB-KW"/>
</dbReference>
<evidence type="ECO:0000256" key="7">
    <source>
        <dbReference type="RuleBase" id="RU363051"/>
    </source>
</evidence>
<dbReference type="SUPFAM" id="SSF48113">
    <property type="entry name" value="Heme-dependent peroxidases"/>
    <property type="match status" value="1"/>
</dbReference>
<keyword evidence="1 7" id="KW-0575">Peroxidase</keyword>
<keyword evidence="3" id="KW-0479">Metal-binding</keyword>
<organism evidence="9 10">
    <name type="scientific">Favolaschia claudopus</name>
    <dbReference type="NCBI Taxonomy" id="2862362"/>
    <lineage>
        <taxon>Eukaryota</taxon>
        <taxon>Fungi</taxon>
        <taxon>Dikarya</taxon>
        <taxon>Basidiomycota</taxon>
        <taxon>Agaricomycotina</taxon>
        <taxon>Agaricomycetes</taxon>
        <taxon>Agaricomycetidae</taxon>
        <taxon>Agaricales</taxon>
        <taxon>Marasmiineae</taxon>
        <taxon>Mycenaceae</taxon>
        <taxon>Favolaschia</taxon>
    </lineage>
</organism>
<keyword evidence="10" id="KW-1185">Reference proteome</keyword>
<dbReference type="GO" id="GO:0034599">
    <property type="term" value="P:cellular response to oxidative stress"/>
    <property type="evidence" value="ECO:0007669"/>
    <property type="project" value="InterPro"/>
</dbReference>
<evidence type="ECO:0000256" key="1">
    <source>
        <dbReference type="ARBA" id="ARBA00022559"/>
    </source>
</evidence>
<gene>
    <name evidence="9" type="ORF">R3P38DRAFT_2492822</name>
</gene>
<dbReference type="Proteomes" id="UP001362999">
    <property type="component" value="Unassembled WGS sequence"/>
</dbReference>
<dbReference type="Gene3D" id="1.10.420.10">
    <property type="entry name" value="Peroxidase, domain 2"/>
    <property type="match status" value="1"/>
</dbReference>
<evidence type="ECO:0000256" key="3">
    <source>
        <dbReference type="ARBA" id="ARBA00022723"/>
    </source>
</evidence>
<dbReference type="Pfam" id="PF00141">
    <property type="entry name" value="peroxidase"/>
    <property type="match status" value="1"/>
</dbReference>
<evidence type="ECO:0000256" key="5">
    <source>
        <dbReference type="ARBA" id="ARBA00023004"/>
    </source>
</evidence>
<sequence>MRPSRVGFGVLLHLVFSIGSSVVRGDYHWPSPFIDTLEGLLYEGKQEGLPDRAVDFVAQLLRCEPRVNNESIAADWIRFAYHDMATHNIDDGTGGLDNSITMELDRDESKFDFIDFPNKYLSYSDTTAMGVVLATVECGGPVIAYRGGRIDAKFPGPPGVPVPEQSAEDFIETFRKQGFTKEEMIALVACGHTLGGVRNPDFPTLVPPGDIEFENNIKLFDGTPQFDNTIVTSYLDGTTENLLVVGANGNTTLTSDLRVFGSDGNVTMKSLADPDHFAATCASLLGRMIDTVPRNVTLTDFIHPLPVKVAGVQLAPGNEDHLALNLTLRLSNNARQVTLHWADRDSESCSSGACSAAPINSTLVSTRLLQALGLSPVKYTFSTPIANTSVSKFWFEVDGKIENNGGSGYVIEQDRILFAPDRGAFGLLLKIVAAVRNDSTPSAVWMDTYQRDGVSTVERHPPVNLTLDESLPAAAGYNFYSASIPGSDLTLDLFAEIDGKVYEEEFRDTHFMA</sequence>
<evidence type="ECO:0000256" key="6">
    <source>
        <dbReference type="RuleBase" id="RU004241"/>
    </source>
</evidence>
<feature type="domain" description="Plant heme peroxidase family profile" evidence="8">
    <location>
        <begin position="121"/>
        <end position="288"/>
    </location>
</feature>
<comment type="caution">
    <text evidence="9">The sequence shown here is derived from an EMBL/GenBank/DDBJ whole genome shotgun (WGS) entry which is preliminary data.</text>
</comment>
<dbReference type="InterPro" id="IPR010255">
    <property type="entry name" value="Haem_peroxidase_sf"/>
</dbReference>
<comment type="similarity">
    <text evidence="6">Belongs to the peroxidase family.</text>
</comment>
<dbReference type="PROSITE" id="PS50873">
    <property type="entry name" value="PEROXIDASE_4"/>
    <property type="match status" value="1"/>
</dbReference>
<keyword evidence="7" id="KW-0732">Signal</keyword>
<evidence type="ECO:0000313" key="10">
    <source>
        <dbReference type="Proteomes" id="UP001362999"/>
    </source>
</evidence>
<keyword evidence="5" id="KW-0408">Iron</keyword>
<proteinExistence type="inferred from homology"/>
<dbReference type="PANTHER" id="PTHR31356">
    <property type="entry name" value="THYLAKOID LUMENAL 29 KDA PROTEIN, CHLOROPLASTIC-RELATED"/>
    <property type="match status" value="1"/>
</dbReference>
<keyword evidence="2" id="KW-0349">Heme</keyword>
<dbReference type="InterPro" id="IPR002016">
    <property type="entry name" value="Haem_peroxidase"/>
</dbReference>
<accession>A0AAW0EJX9</accession>
<dbReference type="GO" id="GO:0020037">
    <property type="term" value="F:heme binding"/>
    <property type="evidence" value="ECO:0007669"/>
    <property type="project" value="UniProtKB-UniRule"/>
</dbReference>
<dbReference type="AlphaFoldDB" id="A0AAW0EJX9"/>
<evidence type="ECO:0000259" key="8">
    <source>
        <dbReference type="PROSITE" id="PS50873"/>
    </source>
</evidence>